<evidence type="ECO:0000256" key="9">
    <source>
        <dbReference type="SAM" id="SignalP"/>
    </source>
</evidence>
<keyword evidence="7" id="KW-0496">Mitochondrion</keyword>
<dbReference type="EMBL" id="HBIZ01060130">
    <property type="protein sequence ID" value="CAE0784835.1"/>
    <property type="molecule type" value="Transcribed_RNA"/>
</dbReference>
<gene>
    <name evidence="10" type="ORF">PCAR00345_LOCUS37542</name>
</gene>
<evidence type="ECO:0000256" key="7">
    <source>
        <dbReference type="ARBA" id="ARBA00023128"/>
    </source>
</evidence>
<evidence type="ECO:0000256" key="1">
    <source>
        <dbReference type="ARBA" id="ARBA00004637"/>
    </source>
</evidence>
<feature type="signal peptide" evidence="9">
    <location>
        <begin position="1"/>
        <end position="22"/>
    </location>
</feature>
<dbReference type="GO" id="GO:0030150">
    <property type="term" value="P:protein import into mitochondrial matrix"/>
    <property type="evidence" value="ECO:0007669"/>
    <property type="project" value="InterPro"/>
</dbReference>
<evidence type="ECO:0000256" key="8">
    <source>
        <dbReference type="ARBA" id="ARBA00023136"/>
    </source>
</evidence>
<comment type="similarity">
    <text evidence="2">Belongs to the TIM16/PAM16 family.</text>
</comment>
<evidence type="ECO:0000256" key="2">
    <source>
        <dbReference type="ARBA" id="ARBA00008817"/>
    </source>
</evidence>
<evidence type="ECO:0000256" key="6">
    <source>
        <dbReference type="ARBA" id="ARBA00023010"/>
    </source>
</evidence>
<evidence type="ECO:0000256" key="5">
    <source>
        <dbReference type="ARBA" id="ARBA00022927"/>
    </source>
</evidence>
<evidence type="ECO:0000256" key="4">
    <source>
        <dbReference type="ARBA" id="ARBA00022792"/>
    </source>
</evidence>
<comment type="subcellular location">
    <subcellularLocation>
        <location evidence="1">Mitochondrion inner membrane</location>
        <topology evidence="1">Peripheral membrane protein</topology>
    </subcellularLocation>
</comment>
<keyword evidence="9" id="KW-0732">Signal</keyword>
<feature type="chain" id="PRO_5031057945" description="Mitochondrial import inner membrane translocase subunit TIM16" evidence="9">
    <location>
        <begin position="23"/>
        <end position="121"/>
    </location>
</feature>
<keyword evidence="3" id="KW-0813">Transport</keyword>
<dbReference type="InterPro" id="IPR005341">
    <property type="entry name" value="Tim16"/>
</dbReference>
<sequence>MVGAGLARLFANLLVMGSGVVGRAFMEAYKQALANGGAAAQAAGKSSAKSAAAQAEARQILNVTQKATKEEILEAHEKLTKMNDPEKGGSAYLNAKVRDVTLAVAFFCVVFLHCRRSTQRW</sequence>
<proteinExistence type="inferred from homology"/>
<dbReference type="PANTHER" id="PTHR12388:SF0">
    <property type="entry name" value="MITOCHONDRIAL IMPORT INNER MEMBRANE TRANSLOCASE SUBUNIT TIM16"/>
    <property type="match status" value="1"/>
</dbReference>
<keyword evidence="6" id="KW-0811">Translocation</keyword>
<dbReference type="InterPro" id="IPR036869">
    <property type="entry name" value="J_dom_sf"/>
</dbReference>
<dbReference type="GO" id="GO:0005744">
    <property type="term" value="C:TIM23 mitochondrial import inner membrane translocase complex"/>
    <property type="evidence" value="ECO:0007669"/>
    <property type="project" value="InterPro"/>
</dbReference>
<protein>
    <recommendedName>
        <fullName evidence="11">Mitochondrial import inner membrane translocase subunit TIM16</fullName>
    </recommendedName>
</protein>
<dbReference type="AlphaFoldDB" id="A0A7S4C2I0"/>
<evidence type="ECO:0008006" key="11">
    <source>
        <dbReference type="Google" id="ProtNLM"/>
    </source>
</evidence>
<reference evidence="10" key="1">
    <citation type="submission" date="2021-01" db="EMBL/GenBank/DDBJ databases">
        <authorList>
            <person name="Corre E."/>
            <person name="Pelletier E."/>
            <person name="Niang G."/>
            <person name="Scheremetjew M."/>
            <person name="Finn R."/>
            <person name="Kale V."/>
            <person name="Holt S."/>
            <person name="Cochrane G."/>
            <person name="Meng A."/>
            <person name="Brown T."/>
            <person name="Cohen L."/>
        </authorList>
    </citation>
    <scope>NUCLEOTIDE SEQUENCE</scope>
    <source>
        <strain evidence="10">CCMP645</strain>
    </source>
</reference>
<name>A0A7S4C2I0_CHRCT</name>
<accession>A0A7S4C2I0</accession>
<dbReference type="Pfam" id="PF03656">
    <property type="entry name" value="Pam16"/>
    <property type="match status" value="1"/>
</dbReference>
<dbReference type="Gene3D" id="1.10.287.110">
    <property type="entry name" value="DnaJ domain"/>
    <property type="match status" value="1"/>
</dbReference>
<keyword evidence="4" id="KW-0999">Mitochondrion inner membrane</keyword>
<evidence type="ECO:0000256" key="3">
    <source>
        <dbReference type="ARBA" id="ARBA00022448"/>
    </source>
</evidence>
<keyword evidence="5" id="KW-0653">Protein transport</keyword>
<keyword evidence="8" id="KW-0472">Membrane</keyword>
<dbReference type="PANTHER" id="PTHR12388">
    <property type="entry name" value="MITOCHONDRIA ASSOCIATED GRANULOCYTE MACROPHAGE CSF SIGNALING MOLECULE"/>
    <property type="match status" value="1"/>
</dbReference>
<organism evidence="10">
    <name type="scientific">Chrysotila carterae</name>
    <name type="common">Marine alga</name>
    <name type="synonym">Syracosphaera carterae</name>
    <dbReference type="NCBI Taxonomy" id="13221"/>
    <lineage>
        <taxon>Eukaryota</taxon>
        <taxon>Haptista</taxon>
        <taxon>Haptophyta</taxon>
        <taxon>Prymnesiophyceae</taxon>
        <taxon>Isochrysidales</taxon>
        <taxon>Isochrysidaceae</taxon>
        <taxon>Chrysotila</taxon>
    </lineage>
</organism>
<dbReference type="SUPFAM" id="SSF46565">
    <property type="entry name" value="Chaperone J-domain"/>
    <property type="match status" value="1"/>
</dbReference>
<evidence type="ECO:0000313" key="10">
    <source>
        <dbReference type="EMBL" id="CAE0784835.1"/>
    </source>
</evidence>